<comment type="caution">
    <text evidence="1">The sequence shown here is derived from an EMBL/GenBank/DDBJ whole genome shotgun (WGS) entry which is preliminary data.</text>
</comment>
<name>A0A5C6NJP8_9TELE</name>
<evidence type="ECO:0000313" key="2">
    <source>
        <dbReference type="Proteomes" id="UP000324091"/>
    </source>
</evidence>
<proteinExistence type="predicted"/>
<dbReference type="AlphaFoldDB" id="A0A5C6NJP8"/>
<dbReference type="EMBL" id="RHFK02000012">
    <property type="protein sequence ID" value="TWW67346.1"/>
    <property type="molecule type" value="Genomic_DNA"/>
</dbReference>
<accession>A0A5C6NJP8</accession>
<reference evidence="1 2" key="1">
    <citation type="submission" date="2019-04" db="EMBL/GenBank/DDBJ databases">
        <title>Chromosome genome assembly for Takifugu flavidus.</title>
        <authorList>
            <person name="Xiao S."/>
        </authorList>
    </citation>
    <scope>NUCLEOTIDE SEQUENCE [LARGE SCALE GENOMIC DNA]</scope>
    <source>
        <strain evidence="1">HTHZ2018</strain>
        <tissue evidence="1">Muscle</tissue>
    </source>
</reference>
<gene>
    <name evidence="1" type="ORF">D4764_02G0003870</name>
</gene>
<evidence type="ECO:0000313" key="1">
    <source>
        <dbReference type="EMBL" id="TWW67346.1"/>
    </source>
</evidence>
<keyword evidence="2" id="KW-1185">Reference proteome</keyword>
<organism evidence="1 2">
    <name type="scientific">Takifugu flavidus</name>
    <name type="common">sansaifugu</name>
    <dbReference type="NCBI Taxonomy" id="433684"/>
    <lineage>
        <taxon>Eukaryota</taxon>
        <taxon>Metazoa</taxon>
        <taxon>Chordata</taxon>
        <taxon>Craniata</taxon>
        <taxon>Vertebrata</taxon>
        <taxon>Euteleostomi</taxon>
        <taxon>Actinopterygii</taxon>
        <taxon>Neopterygii</taxon>
        <taxon>Teleostei</taxon>
        <taxon>Neoteleostei</taxon>
        <taxon>Acanthomorphata</taxon>
        <taxon>Eupercaria</taxon>
        <taxon>Tetraodontiformes</taxon>
        <taxon>Tetradontoidea</taxon>
        <taxon>Tetraodontidae</taxon>
        <taxon>Takifugu</taxon>
    </lineage>
</organism>
<sequence>MAGTTVEAEEPAGLQGDHLELGSECTTRERVEQTPIRVAETVLEMEDAVVEENGLNVSPAFGPAVDAPGLYNGQVVIRPFLKNTKGMRSVQAGDYFPDLQLFQESVRHLMRAGSLGEPSFTDQEIYRLKKLLQKVRSRLEGAD</sequence>
<dbReference type="Proteomes" id="UP000324091">
    <property type="component" value="Chromosome 2"/>
</dbReference>
<protein>
    <submittedName>
        <fullName evidence="1">Uncharacterized protein</fullName>
    </submittedName>
</protein>